<dbReference type="GO" id="GO:0016987">
    <property type="term" value="F:sigma factor activity"/>
    <property type="evidence" value="ECO:0007669"/>
    <property type="project" value="UniProtKB-KW"/>
</dbReference>
<keyword evidence="3" id="KW-0731">Sigma factor</keyword>
<dbReference type="InterPro" id="IPR013249">
    <property type="entry name" value="RNA_pol_sigma70_r4_t2"/>
</dbReference>
<organism evidence="7 8">
    <name type="scientific">Marivivens niveibacter</name>
    <dbReference type="NCBI Taxonomy" id="1930667"/>
    <lineage>
        <taxon>Bacteria</taxon>
        <taxon>Pseudomonadati</taxon>
        <taxon>Pseudomonadota</taxon>
        <taxon>Alphaproteobacteria</taxon>
        <taxon>Rhodobacterales</taxon>
        <taxon>Paracoccaceae</taxon>
        <taxon>Marivivens group</taxon>
        <taxon>Marivivens</taxon>
    </lineage>
</organism>
<dbReference type="GO" id="GO:0006352">
    <property type="term" value="P:DNA-templated transcription initiation"/>
    <property type="evidence" value="ECO:0007669"/>
    <property type="project" value="InterPro"/>
</dbReference>
<keyword evidence="4" id="KW-0804">Transcription</keyword>
<accession>A0A251WW32</accession>
<dbReference type="RefSeq" id="WP_086452168.1">
    <property type="nucleotide sequence ID" value="NZ_MSPP01000005.1"/>
</dbReference>
<evidence type="ECO:0000259" key="6">
    <source>
        <dbReference type="Pfam" id="PF08281"/>
    </source>
</evidence>
<dbReference type="OrthoDB" id="9803470at2"/>
<dbReference type="Gene3D" id="1.10.10.10">
    <property type="entry name" value="Winged helix-like DNA-binding domain superfamily/Winged helix DNA-binding domain"/>
    <property type="match status" value="1"/>
</dbReference>
<dbReference type="InterPro" id="IPR036388">
    <property type="entry name" value="WH-like_DNA-bd_sf"/>
</dbReference>
<comment type="similarity">
    <text evidence="1">Belongs to the sigma-70 factor family. ECF subfamily.</text>
</comment>
<comment type="caution">
    <text evidence="7">The sequence shown here is derived from an EMBL/GenBank/DDBJ whole genome shotgun (WGS) entry which is preliminary data.</text>
</comment>
<evidence type="ECO:0000256" key="2">
    <source>
        <dbReference type="ARBA" id="ARBA00023015"/>
    </source>
</evidence>
<evidence type="ECO:0000256" key="1">
    <source>
        <dbReference type="ARBA" id="ARBA00010641"/>
    </source>
</evidence>
<feature type="domain" description="RNA polymerase sigma-70 region 2" evidence="5">
    <location>
        <begin position="35"/>
        <end position="102"/>
    </location>
</feature>
<feature type="domain" description="RNA polymerase sigma factor 70 region 4 type 2" evidence="6">
    <location>
        <begin position="133"/>
        <end position="184"/>
    </location>
</feature>
<dbReference type="NCBIfam" id="TIGR02937">
    <property type="entry name" value="sigma70-ECF"/>
    <property type="match status" value="1"/>
</dbReference>
<reference evidence="7 8" key="1">
    <citation type="submission" date="2016-12" db="EMBL/GenBank/DDBJ databases">
        <title>The draft genome sequence of HSLHS2.</title>
        <authorList>
            <person name="Hu D."/>
            <person name="Wang L."/>
            <person name="Shao Z."/>
        </authorList>
    </citation>
    <scope>NUCLEOTIDE SEQUENCE [LARGE SCALE GENOMIC DNA]</scope>
    <source>
        <strain evidence="7">MCCC 1A06712</strain>
    </source>
</reference>
<dbReference type="EMBL" id="MSPP01000005">
    <property type="protein sequence ID" value="OUD08471.1"/>
    <property type="molecule type" value="Genomic_DNA"/>
</dbReference>
<dbReference type="InterPro" id="IPR013325">
    <property type="entry name" value="RNA_pol_sigma_r2"/>
</dbReference>
<evidence type="ECO:0000256" key="3">
    <source>
        <dbReference type="ARBA" id="ARBA00023082"/>
    </source>
</evidence>
<dbReference type="SUPFAM" id="SSF88659">
    <property type="entry name" value="Sigma3 and sigma4 domains of RNA polymerase sigma factors"/>
    <property type="match status" value="1"/>
</dbReference>
<dbReference type="InterPro" id="IPR007627">
    <property type="entry name" value="RNA_pol_sigma70_r2"/>
</dbReference>
<protein>
    <submittedName>
        <fullName evidence="7">RNA polymerase subunit sigma</fullName>
    </submittedName>
</protein>
<proteinExistence type="inferred from homology"/>
<dbReference type="InterPro" id="IPR013324">
    <property type="entry name" value="RNA_pol_sigma_r3/r4-like"/>
</dbReference>
<name>A0A251WW32_9RHOB</name>
<dbReference type="PANTHER" id="PTHR43133:SF62">
    <property type="entry name" value="RNA POLYMERASE SIGMA FACTOR SIGZ"/>
    <property type="match status" value="1"/>
</dbReference>
<evidence type="ECO:0000256" key="4">
    <source>
        <dbReference type="ARBA" id="ARBA00023163"/>
    </source>
</evidence>
<dbReference type="InterPro" id="IPR014284">
    <property type="entry name" value="RNA_pol_sigma-70_dom"/>
</dbReference>
<gene>
    <name evidence="7" type="ORF">BVC71_13295</name>
</gene>
<dbReference type="Pfam" id="PF08281">
    <property type="entry name" value="Sigma70_r4_2"/>
    <property type="match status" value="1"/>
</dbReference>
<evidence type="ECO:0000313" key="8">
    <source>
        <dbReference type="Proteomes" id="UP000194664"/>
    </source>
</evidence>
<evidence type="ECO:0000259" key="5">
    <source>
        <dbReference type="Pfam" id="PF04542"/>
    </source>
</evidence>
<dbReference type="GO" id="GO:0003677">
    <property type="term" value="F:DNA binding"/>
    <property type="evidence" value="ECO:0007669"/>
    <property type="project" value="InterPro"/>
</dbReference>
<dbReference type="Proteomes" id="UP000194664">
    <property type="component" value="Unassembled WGS sequence"/>
</dbReference>
<dbReference type="Pfam" id="PF04542">
    <property type="entry name" value="Sigma70_r2"/>
    <property type="match status" value="1"/>
</dbReference>
<keyword evidence="2" id="KW-0805">Transcription regulation</keyword>
<dbReference type="SUPFAM" id="SSF88946">
    <property type="entry name" value="Sigma2 domain of RNA polymerase sigma factors"/>
    <property type="match status" value="1"/>
</dbReference>
<dbReference type="AlphaFoldDB" id="A0A251WW32"/>
<dbReference type="PANTHER" id="PTHR43133">
    <property type="entry name" value="RNA POLYMERASE ECF-TYPE SIGMA FACTO"/>
    <property type="match status" value="1"/>
</dbReference>
<dbReference type="InterPro" id="IPR039425">
    <property type="entry name" value="RNA_pol_sigma-70-like"/>
</dbReference>
<sequence length="190" mass="21178">MAEDPTKSQTKEPLERIEALIARVTLDDRSALSELYDLTQAKLFAVSLRVLGERQAAEDAMHDTYVKIWKNADRYQVTGHSPMTWLITIARNTAIDRLRARRSHADVGAYSETLGSSAPTPEQSTLVASDAKRIVQCLDTLPSNRRAAITGAYLDGRSYAELADAAKVPLNTMRTWLRRGLSALRECMEQ</sequence>
<evidence type="ECO:0000313" key="7">
    <source>
        <dbReference type="EMBL" id="OUD08471.1"/>
    </source>
</evidence>
<dbReference type="Gene3D" id="1.10.1740.10">
    <property type="match status" value="1"/>
</dbReference>
<keyword evidence="8" id="KW-1185">Reference proteome</keyword>